<comment type="caution">
    <text evidence="2">The sequence shown here is derived from an EMBL/GenBank/DDBJ whole genome shotgun (WGS) entry which is preliminary data.</text>
</comment>
<dbReference type="RefSeq" id="XP_066801367.1">
    <property type="nucleotide sequence ID" value="XM_066947908.1"/>
</dbReference>
<dbReference type="GeneID" id="92182070"/>
<keyword evidence="3" id="KW-1185">Reference proteome</keyword>
<reference evidence="2 3" key="1">
    <citation type="journal article" date="2024" name="bioRxiv">
        <title>Comparative genomics of Cryptococcus and Kwoniella reveals pathogenesis evolution and contrasting karyotype dynamics via intercentromeric recombination or chromosome fusion.</title>
        <authorList>
            <person name="Coelho M.A."/>
            <person name="David-Palma M."/>
            <person name="Shea T."/>
            <person name="Bowers K."/>
            <person name="McGinley-Smith S."/>
            <person name="Mohammad A.W."/>
            <person name="Gnirke A."/>
            <person name="Yurkov A.M."/>
            <person name="Nowrousian M."/>
            <person name="Sun S."/>
            <person name="Cuomo C.A."/>
            <person name="Heitman J."/>
        </authorList>
    </citation>
    <scope>NUCLEOTIDE SEQUENCE [LARGE SCALE GENOMIC DNA]</scope>
    <source>
        <strain evidence="2 3">CBS 13917</strain>
    </source>
</reference>
<dbReference type="KEGG" id="kne:92182070"/>
<feature type="region of interest" description="Disordered" evidence="1">
    <location>
        <begin position="1"/>
        <end position="43"/>
    </location>
</feature>
<feature type="compositionally biased region" description="Basic and acidic residues" evidence="1">
    <location>
        <begin position="148"/>
        <end position="161"/>
    </location>
</feature>
<accession>A0AAW0YIJ4</accession>
<feature type="compositionally biased region" description="Low complexity" evidence="1">
    <location>
        <begin position="11"/>
        <end position="27"/>
    </location>
</feature>
<gene>
    <name evidence="2" type="ORF">IAR55_004812</name>
</gene>
<dbReference type="EMBL" id="JBCAWK010000009">
    <property type="protein sequence ID" value="KAK8849479.1"/>
    <property type="molecule type" value="Genomic_DNA"/>
</dbReference>
<name>A0AAW0YIJ4_9TREE</name>
<evidence type="ECO:0000313" key="2">
    <source>
        <dbReference type="EMBL" id="KAK8849479.1"/>
    </source>
</evidence>
<organism evidence="2 3">
    <name type="scientific">Kwoniella newhampshirensis</name>
    <dbReference type="NCBI Taxonomy" id="1651941"/>
    <lineage>
        <taxon>Eukaryota</taxon>
        <taxon>Fungi</taxon>
        <taxon>Dikarya</taxon>
        <taxon>Basidiomycota</taxon>
        <taxon>Agaricomycotina</taxon>
        <taxon>Tremellomycetes</taxon>
        <taxon>Tremellales</taxon>
        <taxon>Cryptococcaceae</taxon>
        <taxon>Kwoniella</taxon>
    </lineage>
</organism>
<proteinExistence type="predicted"/>
<evidence type="ECO:0000256" key="1">
    <source>
        <dbReference type="SAM" id="MobiDB-lite"/>
    </source>
</evidence>
<feature type="region of interest" description="Disordered" evidence="1">
    <location>
        <begin position="119"/>
        <end position="168"/>
    </location>
</feature>
<sequence>MSSNLRNVLDPKSVSLSVSSTTPGSSKKNLINPSASDEDQPWSANVPSSLHLTFPEPISATHFALTFQGGFVATSAAVWVARVEDRDGKAVGLGLMMGGKVYPEDRNKRQIFEIPFPPSGLATEDEQPTSATTNGPNIVTEVLPDHASTPEKREHAQRQREGQQPPLLTELKIEFEKSSDQYGRVTLYSIEVLGA</sequence>
<dbReference type="Proteomes" id="UP001388673">
    <property type="component" value="Unassembled WGS sequence"/>
</dbReference>
<evidence type="ECO:0000313" key="3">
    <source>
        <dbReference type="Proteomes" id="UP001388673"/>
    </source>
</evidence>
<feature type="compositionally biased region" description="Polar residues" evidence="1">
    <location>
        <begin position="128"/>
        <end position="137"/>
    </location>
</feature>
<dbReference type="AlphaFoldDB" id="A0AAW0YIJ4"/>
<evidence type="ECO:0008006" key="4">
    <source>
        <dbReference type="Google" id="ProtNLM"/>
    </source>
</evidence>
<protein>
    <recommendedName>
        <fullName evidence="4">NADH:ubiquinone oxidoreductase intermediate-associated protein 30 domain-containing protein</fullName>
    </recommendedName>
</protein>